<keyword evidence="3" id="KW-0408">Iron</keyword>
<evidence type="ECO:0000313" key="7">
    <source>
        <dbReference type="Proteomes" id="UP000245768"/>
    </source>
</evidence>
<dbReference type="Proteomes" id="UP000245768">
    <property type="component" value="Unassembled WGS sequence"/>
</dbReference>
<dbReference type="InterPro" id="IPR016053">
    <property type="entry name" value="Haem_Oase-like"/>
</dbReference>
<dbReference type="STRING" id="215250.A0A316YKR1"/>
<feature type="region of interest" description="Disordered" evidence="4">
    <location>
        <begin position="212"/>
        <end position="240"/>
    </location>
</feature>
<dbReference type="GeneID" id="37043977"/>
<name>A0A316YKR1_9BASI</name>
<feature type="compositionally biased region" description="Low complexity" evidence="4">
    <location>
        <begin position="222"/>
        <end position="231"/>
    </location>
</feature>
<evidence type="ECO:0008006" key="8">
    <source>
        <dbReference type="Google" id="ProtNLM"/>
    </source>
</evidence>
<evidence type="ECO:0000256" key="5">
    <source>
        <dbReference type="SAM" id="Phobius"/>
    </source>
</evidence>
<keyword evidence="5" id="KW-1133">Transmembrane helix</keyword>
<accession>A0A316YKR1</accession>
<organism evidence="6 7">
    <name type="scientific">Acaromyces ingoldii</name>
    <dbReference type="NCBI Taxonomy" id="215250"/>
    <lineage>
        <taxon>Eukaryota</taxon>
        <taxon>Fungi</taxon>
        <taxon>Dikarya</taxon>
        <taxon>Basidiomycota</taxon>
        <taxon>Ustilaginomycotina</taxon>
        <taxon>Exobasidiomycetes</taxon>
        <taxon>Exobasidiales</taxon>
        <taxon>Cryptobasidiaceae</taxon>
        <taxon>Acaromyces</taxon>
    </lineage>
</organism>
<evidence type="ECO:0000256" key="1">
    <source>
        <dbReference type="ARBA" id="ARBA00022617"/>
    </source>
</evidence>
<dbReference type="InterPro" id="IPR002051">
    <property type="entry name" value="Haem_Oase"/>
</dbReference>
<gene>
    <name evidence="6" type="ORF">FA10DRAFT_267804</name>
</gene>
<reference evidence="6 7" key="1">
    <citation type="journal article" date="2018" name="Mol. Biol. Evol.">
        <title>Broad Genomic Sampling Reveals a Smut Pathogenic Ancestry of the Fungal Clade Ustilaginomycotina.</title>
        <authorList>
            <person name="Kijpornyongpan T."/>
            <person name="Mondo S.J."/>
            <person name="Barry K."/>
            <person name="Sandor L."/>
            <person name="Lee J."/>
            <person name="Lipzen A."/>
            <person name="Pangilinan J."/>
            <person name="LaButti K."/>
            <person name="Hainaut M."/>
            <person name="Henrissat B."/>
            <person name="Grigoriev I.V."/>
            <person name="Spatafora J.W."/>
            <person name="Aime M.C."/>
        </authorList>
    </citation>
    <scope>NUCLEOTIDE SEQUENCE [LARGE SCALE GENOMIC DNA]</scope>
    <source>
        <strain evidence="6 7">MCA 4198</strain>
    </source>
</reference>
<evidence type="ECO:0000256" key="4">
    <source>
        <dbReference type="SAM" id="MobiDB-lite"/>
    </source>
</evidence>
<dbReference type="OrthoDB" id="652091at2759"/>
<dbReference type="EMBL" id="KZ819637">
    <property type="protein sequence ID" value="PWN89228.1"/>
    <property type="molecule type" value="Genomic_DNA"/>
</dbReference>
<protein>
    <recommendedName>
        <fullName evidence="8">Heme oxygenase-like protein</fullName>
    </recommendedName>
</protein>
<sequence length="415" mass="44764">MACPFARLAKLTGAAKGFHGHHGELHHNQRDGAGLANAPLSLQFKQGTAAAHRAVERSAGVRALMGFGSDNKAAVFDRIDHLRWLIMLGCVYAALESSCARSDNAISHLLPHLVRLPSLLEDTQVHLDEALGQEASSTVDDLVAEAGQADLDDEAESRRRLELFRLVDEAQSTVLECYHDDVKTPLRLRRAHLDLLTARQVSATSTYVAHLLSLPSPPPPSSGTSTPSSASDEGLSFTPPPSISLHDDGAAYFPDSLSSDDDCQIPLVVSHAYVRYLGDLSGGQHIAKRLRKLFPVHHAPSAGFAFYDFVATKSAAELKDDFRHSIDRPDLHLSARHLDNLVAEASRGFDFNTTLFDSLVDVEPSQPVVVVTTTGTHDAPVKMSALPFLNTMHASLLVLVVALGLVALSQQHLSA</sequence>
<dbReference type="GO" id="GO:0004392">
    <property type="term" value="F:heme oxygenase (decyclizing) activity"/>
    <property type="evidence" value="ECO:0007669"/>
    <property type="project" value="InterPro"/>
</dbReference>
<dbReference type="InParanoid" id="A0A316YKR1"/>
<evidence type="ECO:0000313" key="6">
    <source>
        <dbReference type="EMBL" id="PWN89228.1"/>
    </source>
</evidence>
<keyword evidence="5" id="KW-0812">Transmembrane</keyword>
<dbReference type="PANTHER" id="PTHR10720">
    <property type="entry name" value="HEME OXYGENASE"/>
    <property type="match status" value="1"/>
</dbReference>
<evidence type="ECO:0000256" key="2">
    <source>
        <dbReference type="ARBA" id="ARBA00022723"/>
    </source>
</evidence>
<dbReference type="Pfam" id="PF01126">
    <property type="entry name" value="Heme_oxygenase"/>
    <property type="match status" value="1"/>
</dbReference>
<dbReference type="InterPro" id="IPR016084">
    <property type="entry name" value="Haem_Oase-like_multi-hlx"/>
</dbReference>
<keyword evidence="1" id="KW-0349">Heme</keyword>
<keyword evidence="7" id="KW-1185">Reference proteome</keyword>
<dbReference type="SUPFAM" id="SSF48613">
    <property type="entry name" value="Heme oxygenase-like"/>
    <property type="match status" value="1"/>
</dbReference>
<dbReference type="GO" id="GO:0046872">
    <property type="term" value="F:metal ion binding"/>
    <property type="evidence" value="ECO:0007669"/>
    <property type="project" value="UniProtKB-KW"/>
</dbReference>
<evidence type="ECO:0000256" key="3">
    <source>
        <dbReference type="ARBA" id="ARBA00023004"/>
    </source>
</evidence>
<proteinExistence type="predicted"/>
<dbReference type="CDD" id="cd19165">
    <property type="entry name" value="HemeO"/>
    <property type="match status" value="1"/>
</dbReference>
<dbReference type="GO" id="GO:0006788">
    <property type="term" value="P:heme oxidation"/>
    <property type="evidence" value="ECO:0007669"/>
    <property type="project" value="InterPro"/>
</dbReference>
<dbReference type="RefSeq" id="XP_025376426.1">
    <property type="nucleotide sequence ID" value="XM_025522061.1"/>
</dbReference>
<keyword evidence="5" id="KW-0472">Membrane</keyword>
<dbReference type="PANTHER" id="PTHR10720:SF0">
    <property type="entry name" value="HEME OXYGENASE"/>
    <property type="match status" value="1"/>
</dbReference>
<keyword evidence="2" id="KW-0479">Metal-binding</keyword>
<feature type="transmembrane region" description="Helical" evidence="5">
    <location>
        <begin position="388"/>
        <end position="408"/>
    </location>
</feature>
<dbReference type="AlphaFoldDB" id="A0A316YKR1"/>
<dbReference type="Gene3D" id="1.20.910.10">
    <property type="entry name" value="Heme oxygenase-like"/>
    <property type="match status" value="1"/>
</dbReference>